<organism evidence="13 14">
    <name type="scientific">Acropora cervicornis</name>
    <name type="common">Staghorn coral</name>
    <dbReference type="NCBI Taxonomy" id="6130"/>
    <lineage>
        <taxon>Eukaryota</taxon>
        <taxon>Metazoa</taxon>
        <taxon>Cnidaria</taxon>
        <taxon>Anthozoa</taxon>
        <taxon>Hexacorallia</taxon>
        <taxon>Scleractinia</taxon>
        <taxon>Astrocoeniina</taxon>
        <taxon>Acroporidae</taxon>
        <taxon>Acropora</taxon>
    </lineage>
</organism>
<reference evidence="13" key="1">
    <citation type="journal article" date="2023" name="G3 (Bethesda)">
        <title>Whole genome assembly and annotation of the endangered Caribbean coral Acropora cervicornis.</title>
        <authorList>
            <person name="Selwyn J.D."/>
            <person name="Vollmer S.V."/>
        </authorList>
    </citation>
    <scope>NUCLEOTIDE SEQUENCE</scope>
    <source>
        <strain evidence="13">K2</strain>
    </source>
</reference>
<dbReference type="InterPro" id="IPR000998">
    <property type="entry name" value="MAM_dom"/>
</dbReference>
<dbReference type="PROSITE" id="PS01186">
    <property type="entry name" value="EGF_2"/>
    <property type="match status" value="1"/>
</dbReference>
<dbReference type="PROSITE" id="PS50060">
    <property type="entry name" value="MAM_2"/>
    <property type="match status" value="1"/>
</dbReference>
<sequence>MESRTLQREALAAGQNSRTFRSNKVSVLSQGVVHVEMERCRPDSANSVEEDGNNSVEAEQELSWQKSVHVIEQKRRRKRLLFIALVALITMGLLALTAAIPFLLGSKTAYPDSGKSGVSEANRKQVKCQELSHDVSNGHLVCNGIEINSTCWTVCIEGYEKENEQIGNLKCLENGEWDGKRTSCMKEGCGVSNAVHNCTGTNYRDSCEVTCVEGFERKNILAGKFFCLDNGRWIGEETVCAPKDCGSPHNVPIPGEFYNCSGTKYSDTCEVECHQNFNKTVSGVRCGPDGRWNTQLFVVCVAADPCISCNKVNGSCMQLPHNPQALCQCKRGFAGNGEQCGQDSDIDGFPDHSLSCSDQHCKIDNCPSIPNSGQEDNDGDYFGDVCDDDDDNDNVTDAIDNCKLKANLGQEDQDKDRIGDACDNCINVTNFDQKDTDGDGVGDLCDSDLDNDSVKNEDNCPSVFNPGQRDTDGDGVGDACDNCINVSNAQQLDLNDNLIGDVCEDNVDQDQDGIPDSIDNCQALANADQVGDSCDNDKDGDGVLNIFDNCPLVSNADQDDYPVNKFLNQTDFSHYQEIILDGIGKAQSPPKWKIFNKGREIVHNPGLLISYTKFGHVDYSGTFFISDTRDDDFAGIVFGYQSNRKFYVCSWKKKTQSYNLNNEATFPRPVGRKGINLMAIESSTGPGISLRDALWETGNTINQTHVLWYDPTPQWISNVAYQWRLLHDPDSGRIRMRWYKGDELLSDSGNIIDTRYRGGRLGMYVFSQTDVHYSALAARSPEITDYALSLNGKDAYGNLGTIGNITGESGSFTLAAWVWITGANGGIICDLPLITFGEKTPDKGFLRQSSDDEKDFLVISSGTPSGSTGPSSDHTTGTGYYAYLEASGVRVGSRASFETPWFATGSGCNMSFFYHMSDRHPTRINMGTLLVEVKTVDKTWFAVFWKAGDQGDQWHQGHVDLSVRYSFGLSGKEVNKGNEE</sequence>
<evidence type="ECO:0000256" key="5">
    <source>
        <dbReference type="ARBA" id="ARBA00023157"/>
    </source>
</evidence>
<comment type="caution">
    <text evidence="13">The sequence shown here is derived from an EMBL/GenBank/DDBJ whole genome shotgun (WGS) entry which is preliminary data.</text>
</comment>
<dbReference type="Pfam" id="PF00084">
    <property type="entry name" value="Sushi"/>
    <property type="match status" value="1"/>
</dbReference>
<dbReference type="PROSITE" id="PS51234">
    <property type="entry name" value="TSP3"/>
    <property type="match status" value="2"/>
</dbReference>
<dbReference type="CDD" id="cd00033">
    <property type="entry name" value="CCP"/>
    <property type="match status" value="2"/>
</dbReference>
<dbReference type="SUPFAM" id="SSF103647">
    <property type="entry name" value="TSP type-3 repeat"/>
    <property type="match status" value="3"/>
</dbReference>
<feature type="domain" description="TSP C-terminal" evidence="12">
    <location>
        <begin position="573"/>
        <end position="785"/>
    </location>
</feature>
<keyword evidence="9" id="KW-0472">Membrane</keyword>
<keyword evidence="5 7" id="KW-1015">Disulfide bond</keyword>
<gene>
    <name evidence="13" type="ORF">P5673_024878</name>
</gene>
<dbReference type="Gene3D" id="2.60.120.200">
    <property type="match status" value="2"/>
</dbReference>
<dbReference type="GO" id="GO:0016020">
    <property type="term" value="C:membrane"/>
    <property type="evidence" value="ECO:0007669"/>
    <property type="project" value="InterPro"/>
</dbReference>
<dbReference type="PANTHER" id="PTHR10199:SF100">
    <property type="entry name" value="THROMBOSPONDIN, ISOFORM A"/>
    <property type="match status" value="1"/>
</dbReference>
<dbReference type="SUPFAM" id="SSF57535">
    <property type="entry name" value="Complement control module/SCR domain"/>
    <property type="match status" value="2"/>
</dbReference>
<evidence type="ECO:0000256" key="1">
    <source>
        <dbReference type="ARBA" id="ARBA00022536"/>
    </source>
</evidence>
<dbReference type="InterPro" id="IPR000742">
    <property type="entry name" value="EGF"/>
</dbReference>
<dbReference type="Gene3D" id="4.10.1080.10">
    <property type="entry name" value="TSP type-3 repeat"/>
    <property type="match status" value="1"/>
</dbReference>
<keyword evidence="3" id="KW-0677">Repeat</keyword>
<keyword evidence="9" id="KW-0812">Transmembrane</keyword>
<dbReference type="PROSITE" id="PS50923">
    <property type="entry name" value="SUSHI"/>
    <property type="match status" value="1"/>
</dbReference>
<dbReference type="EMBL" id="JARQWQ010000075">
    <property type="protein sequence ID" value="KAK2553655.1"/>
    <property type="molecule type" value="Genomic_DNA"/>
</dbReference>
<evidence type="ECO:0000256" key="6">
    <source>
        <dbReference type="ARBA" id="ARBA00023180"/>
    </source>
</evidence>
<dbReference type="SMART" id="SM00032">
    <property type="entry name" value="CCP"/>
    <property type="match status" value="3"/>
</dbReference>
<evidence type="ECO:0000259" key="10">
    <source>
        <dbReference type="PROSITE" id="PS50060"/>
    </source>
</evidence>
<dbReference type="Pfam" id="PF02412">
    <property type="entry name" value="TSP_3"/>
    <property type="match status" value="4"/>
</dbReference>
<dbReference type="PANTHER" id="PTHR10199">
    <property type="entry name" value="THROMBOSPONDIN"/>
    <property type="match status" value="1"/>
</dbReference>
<keyword evidence="9" id="KW-1133">Transmembrane helix</keyword>
<dbReference type="Pfam" id="PF05735">
    <property type="entry name" value="TSP_C"/>
    <property type="match status" value="1"/>
</dbReference>
<evidence type="ECO:0000259" key="11">
    <source>
        <dbReference type="PROSITE" id="PS50923"/>
    </source>
</evidence>
<keyword evidence="1" id="KW-0245">EGF-like domain</keyword>
<keyword evidence="7" id="KW-0768">Sushi</keyword>
<dbReference type="InterPro" id="IPR028974">
    <property type="entry name" value="TSP_type-3_rpt"/>
</dbReference>
<dbReference type="GO" id="GO:0005509">
    <property type="term" value="F:calcium ion binding"/>
    <property type="evidence" value="ECO:0007669"/>
    <property type="project" value="UniProtKB-UniRule"/>
</dbReference>
<dbReference type="InterPro" id="IPR000436">
    <property type="entry name" value="Sushi_SCR_CCP_dom"/>
</dbReference>
<dbReference type="SUPFAM" id="SSF49899">
    <property type="entry name" value="Concanavalin A-like lectins/glucanases"/>
    <property type="match status" value="2"/>
</dbReference>
<dbReference type="FunFam" id="4.10.1080.10:FF:000002">
    <property type="entry name" value="Thrombospondin 3"/>
    <property type="match status" value="1"/>
</dbReference>
<evidence type="ECO:0000256" key="2">
    <source>
        <dbReference type="ARBA" id="ARBA00022729"/>
    </source>
</evidence>
<feature type="repeat" description="TSP type-3" evidence="8">
    <location>
        <begin position="434"/>
        <end position="468"/>
    </location>
</feature>
<feature type="transmembrane region" description="Helical" evidence="9">
    <location>
        <begin position="80"/>
        <end position="104"/>
    </location>
</feature>
<keyword evidence="2" id="KW-0732">Signal</keyword>
<evidence type="ECO:0000256" key="9">
    <source>
        <dbReference type="SAM" id="Phobius"/>
    </source>
</evidence>
<dbReference type="CDD" id="cd06263">
    <property type="entry name" value="MAM"/>
    <property type="match status" value="1"/>
</dbReference>
<dbReference type="AlphaFoldDB" id="A0AAD9UXW9"/>
<protein>
    <submittedName>
        <fullName evidence="13">Thrombospondin-3b</fullName>
    </submittedName>
</protein>
<evidence type="ECO:0000256" key="7">
    <source>
        <dbReference type="PROSITE-ProRule" id="PRU00302"/>
    </source>
</evidence>
<dbReference type="Gene3D" id="2.10.70.10">
    <property type="entry name" value="Complement Module, domain 1"/>
    <property type="match status" value="2"/>
</dbReference>
<dbReference type="SMART" id="SM00137">
    <property type="entry name" value="MAM"/>
    <property type="match status" value="1"/>
</dbReference>
<dbReference type="GO" id="GO:0005576">
    <property type="term" value="C:extracellular region"/>
    <property type="evidence" value="ECO:0007669"/>
    <property type="project" value="InterPro"/>
</dbReference>
<dbReference type="GO" id="GO:0007155">
    <property type="term" value="P:cell adhesion"/>
    <property type="evidence" value="ECO:0007669"/>
    <property type="project" value="InterPro"/>
</dbReference>
<evidence type="ECO:0000313" key="13">
    <source>
        <dbReference type="EMBL" id="KAK2553655.1"/>
    </source>
</evidence>
<feature type="domain" description="Sushi" evidence="11">
    <location>
        <begin position="126"/>
        <end position="186"/>
    </location>
</feature>
<comment type="caution">
    <text evidence="7">Lacks conserved residue(s) required for the propagation of feature annotation.</text>
</comment>
<dbReference type="InterPro" id="IPR017897">
    <property type="entry name" value="Thrombospondin_3_rpt"/>
</dbReference>
<keyword evidence="6" id="KW-0325">Glycoprotein</keyword>
<reference evidence="13" key="2">
    <citation type="journal article" date="2023" name="Science">
        <title>Genomic signatures of disease resistance in endangered staghorn corals.</title>
        <authorList>
            <person name="Vollmer S.V."/>
            <person name="Selwyn J.D."/>
            <person name="Despard B.A."/>
            <person name="Roesel C.L."/>
        </authorList>
    </citation>
    <scope>NUCLEOTIDE SEQUENCE</scope>
    <source>
        <strain evidence="13">K2</strain>
    </source>
</reference>
<name>A0AAD9UXW9_ACRCE</name>
<dbReference type="InterPro" id="IPR003367">
    <property type="entry name" value="Thrombospondin_3-like_rpt"/>
</dbReference>
<evidence type="ECO:0000259" key="12">
    <source>
        <dbReference type="PROSITE" id="PS51236"/>
    </source>
</evidence>
<feature type="domain" description="MAM" evidence="10">
    <location>
        <begin position="827"/>
        <end position="967"/>
    </location>
</feature>
<evidence type="ECO:0000256" key="3">
    <source>
        <dbReference type="ARBA" id="ARBA00022737"/>
    </source>
</evidence>
<dbReference type="Proteomes" id="UP001249851">
    <property type="component" value="Unassembled WGS sequence"/>
</dbReference>
<dbReference type="InterPro" id="IPR008859">
    <property type="entry name" value="Thrombospondin_C"/>
</dbReference>
<feature type="disulfide bond" evidence="7">
    <location>
        <begin position="128"/>
        <end position="171"/>
    </location>
</feature>
<dbReference type="InterPro" id="IPR035976">
    <property type="entry name" value="Sushi/SCR/CCP_sf"/>
</dbReference>
<proteinExistence type="predicted"/>
<evidence type="ECO:0000256" key="4">
    <source>
        <dbReference type="ARBA" id="ARBA00022837"/>
    </source>
</evidence>
<dbReference type="PROSITE" id="PS51236">
    <property type="entry name" value="TSP_CTER"/>
    <property type="match status" value="1"/>
</dbReference>
<evidence type="ECO:0000313" key="14">
    <source>
        <dbReference type="Proteomes" id="UP001249851"/>
    </source>
</evidence>
<evidence type="ECO:0000256" key="8">
    <source>
        <dbReference type="PROSITE-ProRule" id="PRU00634"/>
    </source>
</evidence>
<dbReference type="Pfam" id="PF00629">
    <property type="entry name" value="MAM"/>
    <property type="match status" value="1"/>
</dbReference>
<accession>A0AAD9UXW9</accession>
<keyword evidence="14" id="KW-1185">Reference proteome</keyword>
<dbReference type="InterPro" id="IPR013320">
    <property type="entry name" value="ConA-like_dom_sf"/>
</dbReference>
<keyword evidence="4 8" id="KW-0106">Calcium</keyword>
<feature type="repeat" description="TSP type-3" evidence="8">
    <location>
        <begin position="375"/>
        <end position="410"/>
    </location>
</feature>